<dbReference type="KEGG" id="muh:HYN43_005825"/>
<dbReference type="AlphaFoldDB" id="A0A494VTW9"/>
<dbReference type="InterPro" id="IPR025665">
    <property type="entry name" value="Beta-barrel_OMP_2"/>
</dbReference>
<evidence type="ECO:0000313" key="3">
    <source>
        <dbReference type="EMBL" id="AYL94848.1"/>
    </source>
</evidence>
<feature type="signal peptide" evidence="1">
    <location>
        <begin position="1"/>
        <end position="21"/>
    </location>
</feature>
<dbReference type="RefSeq" id="WP_119408556.1">
    <property type="nucleotide sequence ID" value="NZ_CP032869.1"/>
</dbReference>
<gene>
    <name evidence="3" type="ORF">HYN43_005825</name>
</gene>
<feature type="chain" id="PRO_5019808224" evidence="1">
    <location>
        <begin position="22"/>
        <end position="201"/>
    </location>
</feature>
<keyword evidence="1" id="KW-0732">Signal</keyword>
<keyword evidence="4" id="KW-1185">Reference proteome</keyword>
<evidence type="ECO:0000313" key="4">
    <source>
        <dbReference type="Proteomes" id="UP000270046"/>
    </source>
</evidence>
<sequence length="201" mass="21210">MKKTILLSFAIMLLSVGISRAQVIPSFSFGLKGGLNYSTFPSNGIFNNDNKAGYQAGAWARIGGLGFIFQPELYVTGKNVTVKTDDGMGTAKANFTSVDVPLLLGGKVGALGIGGRFYGGPVLSFTVNKDQSLSGATAEAARLKYKDANYALQVGAGIDISSLSIDLRYEGGLNKIAYGNDNSHTRVSLFSLAVAYKLFSL</sequence>
<organism evidence="3 4">
    <name type="scientific">Mucilaginibacter celer</name>
    <dbReference type="NCBI Taxonomy" id="2305508"/>
    <lineage>
        <taxon>Bacteria</taxon>
        <taxon>Pseudomonadati</taxon>
        <taxon>Bacteroidota</taxon>
        <taxon>Sphingobacteriia</taxon>
        <taxon>Sphingobacteriales</taxon>
        <taxon>Sphingobacteriaceae</taxon>
        <taxon>Mucilaginibacter</taxon>
    </lineage>
</organism>
<reference evidence="3 4" key="1">
    <citation type="submission" date="2018-10" db="EMBL/GenBank/DDBJ databases">
        <title>Genome sequencing of Mucilaginibacter sp. HYN0043.</title>
        <authorList>
            <person name="Kim M."/>
            <person name="Yi H."/>
        </authorList>
    </citation>
    <scope>NUCLEOTIDE SEQUENCE [LARGE SCALE GENOMIC DNA]</scope>
    <source>
        <strain evidence="3 4">HYN0043</strain>
    </source>
</reference>
<dbReference type="EMBL" id="CP032869">
    <property type="protein sequence ID" value="AYL94848.1"/>
    <property type="molecule type" value="Genomic_DNA"/>
</dbReference>
<evidence type="ECO:0000256" key="1">
    <source>
        <dbReference type="SAM" id="SignalP"/>
    </source>
</evidence>
<protein>
    <submittedName>
        <fullName evidence="3">PorT family protein</fullName>
    </submittedName>
</protein>
<feature type="domain" description="Outer membrane protein beta-barrel" evidence="2">
    <location>
        <begin position="26"/>
        <end position="176"/>
    </location>
</feature>
<dbReference type="Proteomes" id="UP000270046">
    <property type="component" value="Chromosome"/>
</dbReference>
<accession>A0A494VTW9</accession>
<dbReference type="OrthoDB" id="753334at2"/>
<dbReference type="Pfam" id="PF13568">
    <property type="entry name" value="OMP_b-brl_2"/>
    <property type="match status" value="1"/>
</dbReference>
<evidence type="ECO:0000259" key="2">
    <source>
        <dbReference type="Pfam" id="PF13568"/>
    </source>
</evidence>
<name>A0A494VTW9_9SPHI</name>
<proteinExistence type="predicted"/>